<dbReference type="OrthoDB" id="2665115at2"/>
<sequence length="87" mass="9852">MEVSIKEVNVTHSEENGYVGSVIFEVTGHKTPYELTLQSKKAKDDWSYSLIFTEASGSEEQILTVEEALEEDDELFDFFVDAVKSKL</sequence>
<evidence type="ECO:0000313" key="2">
    <source>
        <dbReference type="Proteomes" id="UP000250369"/>
    </source>
</evidence>
<name>A0A329M434_9BACL</name>
<comment type="caution">
    <text evidence="1">The sequence shown here is derived from an EMBL/GenBank/DDBJ whole genome shotgun (WGS) entry which is preliminary data.</text>
</comment>
<dbReference type="AlphaFoldDB" id="A0A329M434"/>
<protein>
    <recommendedName>
        <fullName evidence="3">DUF1292 domain-containing protein</fullName>
    </recommendedName>
</protein>
<dbReference type="Proteomes" id="UP000250369">
    <property type="component" value="Unassembled WGS sequence"/>
</dbReference>
<evidence type="ECO:0008006" key="3">
    <source>
        <dbReference type="Google" id="ProtNLM"/>
    </source>
</evidence>
<proteinExistence type="predicted"/>
<organism evidence="1 2">
    <name type="scientific">Paenibacillus contaminans</name>
    <dbReference type="NCBI Taxonomy" id="450362"/>
    <lineage>
        <taxon>Bacteria</taxon>
        <taxon>Bacillati</taxon>
        <taxon>Bacillota</taxon>
        <taxon>Bacilli</taxon>
        <taxon>Bacillales</taxon>
        <taxon>Paenibacillaceae</taxon>
        <taxon>Paenibacillus</taxon>
    </lineage>
</organism>
<dbReference type="RefSeq" id="WP_113035844.1">
    <property type="nucleotide sequence ID" value="NZ_QMFB01000036.1"/>
</dbReference>
<dbReference type="EMBL" id="QMFB01000036">
    <property type="protein sequence ID" value="RAV11737.1"/>
    <property type="molecule type" value="Genomic_DNA"/>
</dbReference>
<reference evidence="1 2" key="1">
    <citation type="journal article" date="2009" name="Int. J. Syst. Evol. Microbiol.">
        <title>Paenibacillus contaminans sp. nov., isolated from a contaminated laboratory plate.</title>
        <authorList>
            <person name="Chou J.H."/>
            <person name="Lee J.H."/>
            <person name="Lin M.C."/>
            <person name="Chang P.S."/>
            <person name="Arun A.B."/>
            <person name="Young C.C."/>
            <person name="Chen W.M."/>
        </authorList>
    </citation>
    <scope>NUCLEOTIDE SEQUENCE [LARGE SCALE GENOMIC DNA]</scope>
    <source>
        <strain evidence="1 2">CKOBP-6</strain>
    </source>
</reference>
<gene>
    <name evidence="1" type="ORF">DQG23_35830</name>
</gene>
<evidence type="ECO:0000313" key="1">
    <source>
        <dbReference type="EMBL" id="RAV11737.1"/>
    </source>
</evidence>
<accession>A0A329M434</accession>
<keyword evidence="2" id="KW-1185">Reference proteome</keyword>